<dbReference type="RefSeq" id="YP_009396452.1">
    <property type="nucleotide sequence ID" value="NC_035282.1"/>
</dbReference>
<gene>
    <name evidence="4" type="primary">rpl29</name>
</gene>
<comment type="similarity">
    <text evidence="1">Belongs to the universal ribosomal protein uL29 family.</text>
</comment>
<geneLocation type="chloroplast" evidence="4"/>
<keyword evidence="4" id="KW-0934">Plastid</keyword>
<dbReference type="GeneID" id="33358645"/>
<accession>A0A1Z1MHU5</accession>
<evidence type="ECO:0000256" key="1">
    <source>
        <dbReference type="ARBA" id="ARBA00009254"/>
    </source>
</evidence>
<sequence length="49" mass="6021">MDILEEVKNLKKELVFLRIKKMTKQKIERHKIKTIQKKIAQILQLNQYK</sequence>
<dbReference type="Pfam" id="PF00831">
    <property type="entry name" value="Ribosomal_L29"/>
    <property type="match status" value="1"/>
</dbReference>
<protein>
    <submittedName>
        <fullName evidence="4">Ribosomal protein L29</fullName>
    </submittedName>
</protein>
<organism evidence="4">
    <name type="scientific">Polysiphonia scopulorum</name>
    <dbReference type="NCBI Taxonomy" id="257860"/>
    <lineage>
        <taxon>Eukaryota</taxon>
        <taxon>Rhodophyta</taxon>
        <taxon>Florideophyceae</taxon>
        <taxon>Rhodymeniophycidae</taxon>
        <taxon>Ceramiales</taxon>
        <taxon>Rhodomelaceae</taxon>
        <taxon>Polysiphonioideae</taxon>
        <taxon>Polysiphonia</taxon>
    </lineage>
</organism>
<dbReference type="InterPro" id="IPR036049">
    <property type="entry name" value="Ribosomal_uL29_sf"/>
</dbReference>
<name>A0A1Z1MHU5_9FLOR</name>
<keyword evidence="3" id="KW-0687">Ribonucleoprotein</keyword>
<dbReference type="EMBL" id="MF101438">
    <property type="protein sequence ID" value="ARW65638.1"/>
    <property type="molecule type" value="Genomic_DNA"/>
</dbReference>
<keyword evidence="4" id="KW-0150">Chloroplast</keyword>
<dbReference type="AlphaFoldDB" id="A0A1Z1MHU5"/>
<dbReference type="SUPFAM" id="SSF46561">
    <property type="entry name" value="Ribosomal protein L29 (L29p)"/>
    <property type="match status" value="1"/>
</dbReference>
<evidence type="ECO:0000313" key="4">
    <source>
        <dbReference type="EMBL" id="ARW65638.1"/>
    </source>
</evidence>
<keyword evidence="2 4" id="KW-0689">Ribosomal protein</keyword>
<dbReference type="NCBIfam" id="TIGR00012">
    <property type="entry name" value="L29"/>
    <property type="match status" value="1"/>
</dbReference>
<evidence type="ECO:0000256" key="2">
    <source>
        <dbReference type="ARBA" id="ARBA00022980"/>
    </source>
</evidence>
<dbReference type="InterPro" id="IPR001854">
    <property type="entry name" value="Ribosomal_uL29"/>
</dbReference>
<dbReference type="GO" id="GO:0006412">
    <property type="term" value="P:translation"/>
    <property type="evidence" value="ECO:0007669"/>
    <property type="project" value="InterPro"/>
</dbReference>
<dbReference type="GO" id="GO:0003735">
    <property type="term" value="F:structural constituent of ribosome"/>
    <property type="evidence" value="ECO:0007669"/>
    <property type="project" value="InterPro"/>
</dbReference>
<reference evidence="4" key="1">
    <citation type="journal article" date="2017" name="J. Phycol.">
        <title>Analysis of chloroplast genomes and a supermatrix inform reclassification of the Rhodomelaceae (Rhodophyta).</title>
        <authorList>
            <person name="Diaz-Tapia P."/>
            <person name="Maggs C.A."/>
            <person name="West J.A."/>
            <person name="Verbruggen H."/>
        </authorList>
    </citation>
    <scope>NUCLEOTIDE SEQUENCE</scope>
    <source>
        <strain evidence="4">PD899</strain>
    </source>
</reference>
<evidence type="ECO:0000256" key="3">
    <source>
        <dbReference type="ARBA" id="ARBA00023274"/>
    </source>
</evidence>
<proteinExistence type="inferred from homology"/>
<dbReference type="Gene3D" id="1.10.287.310">
    <property type="match status" value="1"/>
</dbReference>
<dbReference type="GO" id="GO:0005840">
    <property type="term" value="C:ribosome"/>
    <property type="evidence" value="ECO:0007669"/>
    <property type="project" value="UniProtKB-KW"/>
</dbReference>
<dbReference type="GO" id="GO:1990904">
    <property type="term" value="C:ribonucleoprotein complex"/>
    <property type="evidence" value="ECO:0007669"/>
    <property type="project" value="UniProtKB-KW"/>
</dbReference>